<keyword evidence="5" id="KW-1185">Reference proteome</keyword>
<dbReference type="InterPro" id="IPR010982">
    <property type="entry name" value="Lambda_DNA-bd_dom_sf"/>
</dbReference>
<dbReference type="PANTHER" id="PTHR46558">
    <property type="entry name" value="TRACRIPTIONAL REGULATORY PROTEIN-RELATED-RELATED"/>
    <property type="match status" value="1"/>
</dbReference>
<name>A0A841PM58_9BACL</name>
<feature type="coiled-coil region" evidence="2">
    <location>
        <begin position="102"/>
        <end position="129"/>
    </location>
</feature>
<dbReference type="InterPro" id="IPR001387">
    <property type="entry name" value="Cro/C1-type_HTH"/>
</dbReference>
<evidence type="ECO:0000256" key="2">
    <source>
        <dbReference type="SAM" id="Coils"/>
    </source>
</evidence>
<dbReference type="CDD" id="cd00093">
    <property type="entry name" value="HTH_XRE"/>
    <property type="match status" value="1"/>
</dbReference>
<feature type="domain" description="HTH cro/C1-type" evidence="3">
    <location>
        <begin position="18"/>
        <end position="72"/>
    </location>
</feature>
<dbReference type="PANTHER" id="PTHR46558:SF11">
    <property type="entry name" value="HTH-TYPE TRANSCRIPTIONAL REGULATOR XRE"/>
    <property type="match status" value="1"/>
</dbReference>
<evidence type="ECO:0000259" key="3">
    <source>
        <dbReference type="PROSITE" id="PS50943"/>
    </source>
</evidence>
<dbReference type="PROSITE" id="PS50943">
    <property type="entry name" value="HTH_CROC1"/>
    <property type="match status" value="1"/>
</dbReference>
<accession>A0A841PM58</accession>
<dbReference type="Proteomes" id="UP000568839">
    <property type="component" value="Unassembled WGS sequence"/>
</dbReference>
<dbReference type="EMBL" id="JACHHJ010000002">
    <property type="protein sequence ID" value="MBB6449829.1"/>
    <property type="molecule type" value="Genomic_DNA"/>
</dbReference>
<comment type="caution">
    <text evidence="4">The sequence shown here is derived from an EMBL/GenBank/DDBJ whole genome shotgun (WGS) entry which is preliminary data.</text>
</comment>
<reference evidence="4 5" key="1">
    <citation type="submission" date="2020-08" db="EMBL/GenBank/DDBJ databases">
        <title>Genomic Encyclopedia of Type Strains, Phase IV (KMG-IV): sequencing the most valuable type-strain genomes for metagenomic binning, comparative biology and taxonomic classification.</title>
        <authorList>
            <person name="Goeker M."/>
        </authorList>
    </citation>
    <scope>NUCLEOTIDE SEQUENCE [LARGE SCALE GENOMIC DNA]</scope>
    <source>
        <strain evidence="4 5">DSM 21769</strain>
    </source>
</reference>
<keyword evidence="2" id="KW-0175">Coiled coil</keyword>
<sequence>MNTMPLERRKIAVYGKRLSALRKRKKLSQEKFTDKLGINRSTYSRYENEETQPDYETLEKIADFHKVSVDYILGRTEDPNAQSLPVEGNNEEEKMFFSGGYENLTEEEKEHLEEELQRFRKLKKRWEEMHRTGDGKE</sequence>
<evidence type="ECO:0000313" key="4">
    <source>
        <dbReference type="EMBL" id="MBB6449829.1"/>
    </source>
</evidence>
<dbReference type="SMART" id="SM00530">
    <property type="entry name" value="HTH_XRE"/>
    <property type="match status" value="1"/>
</dbReference>
<keyword evidence="1" id="KW-0238">DNA-binding</keyword>
<dbReference type="Pfam" id="PF01381">
    <property type="entry name" value="HTH_3"/>
    <property type="match status" value="1"/>
</dbReference>
<protein>
    <submittedName>
        <fullName evidence="4">Transcriptional regulator with XRE-family HTH domain</fullName>
    </submittedName>
</protein>
<evidence type="ECO:0000313" key="5">
    <source>
        <dbReference type="Proteomes" id="UP000568839"/>
    </source>
</evidence>
<dbReference type="Gene3D" id="1.10.260.40">
    <property type="entry name" value="lambda repressor-like DNA-binding domains"/>
    <property type="match status" value="1"/>
</dbReference>
<gene>
    <name evidence="4" type="ORF">HNR44_001807</name>
</gene>
<proteinExistence type="predicted"/>
<organism evidence="4 5">
    <name type="scientific">Geomicrobium halophilum</name>
    <dbReference type="NCBI Taxonomy" id="549000"/>
    <lineage>
        <taxon>Bacteria</taxon>
        <taxon>Bacillati</taxon>
        <taxon>Bacillota</taxon>
        <taxon>Bacilli</taxon>
        <taxon>Bacillales</taxon>
        <taxon>Geomicrobium</taxon>
    </lineage>
</organism>
<dbReference type="SUPFAM" id="SSF47413">
    <property type="entry name" value="lambda repressor-like DNA-binding domains"/>
    <property type="match status" value="1"/>
</dbReference>
<dbReference type="RefSeq" id="WP_184403774.1">
    <property type="nucleotide sequence ID" value="NZ_JACHHJ010000002.1"/>
</dbReference>
<dbReference type="AlphaFoldDB" id="A0A841PM58"/>
<evidence type="ECO:0000256" key="1">
    <source>
        <dbReference type="ARBA" id="ARBA00023125"/>
    </source>
</evidence>
<dbReference type="GO" id="GO:0003677">
    <property type="term" value="F:DNA binding"/>
    <property type="evidence" value="ECO:0007669"/>
    <property type="project" value="UniProtKB-KW"/>
</dbReference>